<feature type="region of interest" description="Disordered" evidence="1">
    <location>
        <begin position="353"/>
        <end position="425"/>
    </location>
</feature>
<dbReference type="InterPro" id="IPR007557">
    <property type="entry name" value="PSP1_C"/>
</dbReference>
<comment type="caution">
    <text evidence="3">The sequence shown here is derived from an EMBL/GenBank/DDBJ whole genome shotgun (WGS) entry which is preliminary data.</text>
</comment>
<feature type="compositionally biased region" description="Basic and acidic residues" evidence="1">
    <location>
        <begin position="415"/>
        <end position="425"/>
    </location>
</feature>
<protein>
    <recommendedName>
        <fullName evidence="2">PSP1 C-terminal domain-containing protein</fullName>
    </recommendedName>
</protein>
<feature type="compositionally biased region" description="Basic and acidic residues" evidence="1">
    <location>
        <begin position="358"/>
        <end position="370"/>
    </location>
</feature>
<evidence type="ECO:0000259" key="2">
    <source>
        <dbReference type="PROSITE" id="PS51411"/>
    </source>
</evidence>
<organism evidence="3 4">
    <name type="scientific">Mageeibacillus indolicus</name>
    <dbReference type="NCBI Taxonomy" id="884684"/>
    <lineage>
        <taxon>Bacteria</taxon>
        <taxon>Bacillati</taxon>
        <taxon>Bacillota</taxon>
        <taxon>Clostridia</taxon>
        <taxon>Eubacteriales</taxon>
        <taxon>Oscillospiraceae</taxon>
        <taxon>Mageeibacillus</taxon>
    </lineage>
</organism>
<dbReference type="PANTHER" id="PTHR43830">
    <property type="entry name" value="PROTEIN PSP1"/>
    <property type="match status" value="1"/>
</dbReference>
<reference evidence="4" key="1">
    <citation type="submission" date="2017-04" db="EMBL/GenBank/DDBJ databases">
        <authorList>
            <person name="Bumgarner R.E."/>
            <person name="Fredricks D.N."/>
            <person name="Srinivasan S."/>
        </authorList>
    </citation>
    <scope>NUCLEOTIDE SEQUENCE [LARGE SCALE GENOMIC DNA]</scope>
    <source>
        <strain evidence="4">KA00405</strain>
    </source>
</reference>
<dbReference type="AlphaFoldDB" id="A0A2J8B4U9"/>
<feature type="region of interest" description="Disordered" evidence="1">
    <location>
        <begin position="288"/>
        <end position="315"/>
    </location>
</feature>
<proteinExistence type="predicted"/>
<dbReference type="Proteomes" id="UP000236394">
    <property type="component" value="Unassembled WGS sequence"/>
</dbReference>
<dbReference type="PANTHER" id="PTHR43830:SF3">
    <property type="entry name" value="PROTEIN PSP1"/>
    <property type="match status" value="1"/>
</dbReference>
<sequence length="425" mass="47612">MPKVVGVRFHGVGKIYHFAPGTETEQRGDLVIVETAQGEEFGVVAEIINDMPEEKLVAPLKPILRLATPEDETVYNENLALEKVAFRECREKITAHALDMHLVDVECSFDRNKLVFYFTADGRIDFRNLVRDLAQAFRVRIELRQIGVRDEARMVGGLGICGRTLCCASFLHDFIPVSIKMAKEQNISMNPGKISGSCGRLLCCLKYEQEVYEYAHKLLPNIGEIADLPNGRYRVESVDLLREKVILRSVQDVELSMEMSAVEYAKIMGRELPPVDCCAKKHGESNCQTDEAEEETADSENSGRKHRATGGKGHGCGGCCAGKRQNLSIKAAEDNEDCITPPLTELLHNVGTDNQLDFPRDMSVRKTETSREEEENTMPEWLDAAIIMEDEEDRAAGKDRRGGHRGKRRRGKSGRNNENKKNSNT</sequence>
<evidence type="ECO:0000313" key="3">
    <source>
        <dbReference type="EMBL" id="PNH19800.1"/>
    </source>
</evidence>
<dbReference type="PROSITE" id="PS51411">
    <property type="entry name" value="PSP1_C"/>
    <property type="match status" value="1"/>
</dbReference>
<accession>A0A2J8B4U9</accession>
<name>A0A2J8B4U9_9FIRM</name>
<dbReference type="GO" id="GO:0005737">
    <property type="term" value="C:cytoplasm"/>
    <property type="evidence" value="ECO:0007669"/>
    <property type="project" value="TreeGrafter"/>
</dbReference>
<evidence type="ECO:0000313" key="4">
    <source>
        <dbReference type="Proteomes" id="UP000236394"/>
    </source>
</evidence>
<dbReference type="InterPro" id="IPR047767">
    <property type="entry name" value="PSP1-like"/>
</dbReference>
<evidence type="ECO:0000256" key="1">
    <source>
        <dbReference type="SAM" id="MobiDB-lite"/>
    </source>
</evidence>
<feature type="compositionally biased region" description="Basic residues" evidence="1">
    <location>
        <begin position="401"/>
        <end position="413"/>
    </location>
</feature>
<dbReference type="Pfam" id="PF04468">
    <property type="entry name" value="PSP1"/>
    <property type="match status" value="1"/>
</dbReference>
<gene>
    <name evidence="3" type="ORF">B7R76_02675</name>
</gene>
<dbReference type="NCBIfam" id="NF041131">
    <property type="entry name" value="RicT_YaaT_fam"/>
    <property type="match status" value="1"/>
</dbReference>
<dbReference type="EMBL" id="NBZD01000001">
    <property type="protein sequence ID" value="PNH19800.1"/>
    <property type="molecule type" value="Genomic_DNA"/>
</dbReference>
<feature type="domain" description="PSP1 C-terminal" evidence="2">
    <location>
        <begin position="61"/>
        <end position="146"/>
    </location>
</feature>